<evidence type="ECO:0000256" key="2">
    <source>
        <dbReference type="ARBA" id="ARBA00005551"/>
    </source>
</evidence>
<dbReference type="SUPFAM" id="SSF51735">
    <property type="entry name" value="NAD(P)-binding Rossmann-fold domains"/>
    <property type="match status" value="1"/>
</dbReference>
<feature type="transmembrane region" description="Helical" evidence="7">
    <location>
        <begin position="327"/>
        <end position="345"/>
    </location>
</feature>
<feature type="transmembrane region" description="Helical" evidence="7">
    <location>
        <begin position="6"/>
        <end position="23"/>
    </location>
</feature>
<feature type="transmembrane region" description="Helical" evidence="7">
    <location>
        <begin position="115"/>
        <end position="136"/>
    </location>
</feature>
<dbReference type="InterPro" id="IPR003148">
    <property type="entry name" value="RCK_N"/>
</dbReference>
<feature type="transmembrane region" description="Helical" evidence="7">
    <location>
        <begin position="234"/>
        <end position="253"/>
    </location>
</feature>
<evidence type="ECO:0000256" key="4">
    <source>
        <dbReference type="ARBA" id="ARBA00022692"/>
    </source>
</evidence>
<evidence type="ECO:0000256" key="1">
    <source>
        <dbReference type="ARBA" id="ARBA00004141"/>
    </source>
</evidence>
<sequence length="532" mass="56022">MTLALVHDLIILIACGLVAAIICRMLNVSILIGYLVVGAAVGPGVLGWVNDENHHISHFAEAGVFLLLFSIGLEFSIDDLKRLGRRFIIGGASQMLFVAIPVALVLLGYGLSWQATLLIAAAATFSSTVLVFRALSEIGHSQLPHGRRAIGILLFQDAALVPLLLMVPMLTDDGGAPSAATIIQLVAISLSFIVAVIGIRHVLAEWIIPIFSSYRSSELVVLFAVASISGVTLAAYHLGLPAAVGAFAAGLIFNGNRWSHQIDALILPFRETFAAIFFVGLGMIFDPSLLWHQPVLLLVLPAIIGLKAIAAALALSLTGLKFRNAMGTGIGLAHVGEFAFVLLLFGVDSGVLAETEYQMAVSIAVGSLVLTPGLMRAGIRLVRPGDEEATAAQVSLFSAQAKSALVVGAGPMGQQAALHLQSTGHDVCVVDLSPVNLHSLAQQGIRTITGDGTDPTIQENAQVSLTELVVIAVPDDGVAMQLTTSVRDSNPDCKILVRCRYVHSIPKLKKLGATEMIAEETIAATALLKLFD</sequence>
<dbReference type="PROSITE" id="PS51201">
    <property type="entry name" value="RCK_N"/>
    <property type="match status" value="1"/>
</dbReference>
<feature type="domain" description="RCK N-terminal" evidence="8">
    <location>
        <begin position="401"/>
        <end position="518"/>
    </location>
</feature>
<feature type="transmembrane region" description="Helical" evidence="7">
    <location>
        <begin position="179"/>
        <end position="199"/>
    </location>
</feature>
<dbReference type="GO" id="GO:0015297">
    <property type="term" value="F:antiporter activity"/>
    <property type="evidence" value="ECO:0007669"/>
    <property type="project" value="InterPro"/>
</dbReference>
<dbReference type="GO" id="GO:1902600">
    <property type="term" value="P:proton transmembrane transport"/>
    <property type="evidence" value="ECO:0007669"/>
    <property type="project" value="InterPro"/>
</dbReference>
<dbReference type="AlphaFoldDB" id="A0A517ST18"/>
<evidence type="ECO:0000256" key="6">
    <source>
        <dbReference type="ARBA" id="ARBA00023136"/>
    </source>
</evidence>
<feature type="transmembrane region" description="Helical" evidence="7">
    <location>
        <begin position="55"/>
        <end position="75"/>
    </location>
</feature>
<comment type="subcellular location">
    <subcellularLocation>
        <location evidence="1">Membrane</location>
        <topology evidence="1">Multi-pass membrane protein</topology>
    </subcellularLocation>
</comment>
<dbReference type="InterPro" id="IPR006153">
    <property type="entry name" value="Cation/H_exchanger_TM"/>
</dbReference>
<dbReference type="GO" id="GO:0006813">
    <property type="term" value="P:potassium ion transport"/>
    <property type="evidence" value="ECO:0007669"/>
    <property type="project" value="InterPro"/>
</dbReference>
<evidence type="ECO:0000259" key="8">
    <source>
        <dbReference type="PROSITE" id="PS51201"/>
    </source>
</evidence>
<dbReference type="Pfam" id="PF02254">
    <property type="entry name" value="TrkA_N"/>
    <property type="match status" value="1"/>
</dbReference>
<dbReference type="Proteomes" id="UP000315003">
    <property type="component" value="Chromosome"/>
</dbReference>
<dbReference type="PANTHER" id="PTHR42751:SF6">
    <property type="entry name" value="CONSERVED INTEGRAL MEMBRANE TRANSPORT PROTEIN-RELATED"/>
    <property type="match status" value="1"/>
</dbReference>
<dbReference type="Gene3D" id="1.20.1530.20">
    <property type="match status" value="1"/>
</dbReference>
<dbReference type="Gene3D" id="3.40.50.720">
    <property type="entry name" value="NAD(P)-binding Rossmann-like Domain"/>
    <property type="match status" value="1"/>
</dbReference>
<evidence type="ECO:0000256" key="5">
    <source>
        <dbReference type="ARBA" id="ARBA00022989"/>
    </source>
</evidence>
<feature type="transmembrane region" description="Helical" evidence="7">
    <location>
        <begin position="87"/>
        <end position="109"/>
    </location>
</feature>
<dbReference type="Pfam" id="PF00999">
    <property type="entry name" value="Na_H_Exchanger"/>
    <property type="match status" value="1"/>
</dbReference>
<dbReference type="GO" id="GO:0016020">
    <property type="term" value="C:membrane"/>
    <property type="evidence" value="ECO:0007669"/>
    <property type="project" value="UniProtKB-SubCell"/>
</dbReference>
<keyword evidence="5 7" id="KW-1133">Transmembrane helix</keyword>
<dbReference type="EMBL" id="CP036272">
    <property type="protein sequence ID" value="QDT59269.1"/>
    <property type="molecule type" value="Genomic_DNA"/>
</dbReference>
<protein>
    <submittedName>
        <fullName evidence="9">Inner membrane protein YbaL</fullName>
    </submittedName>
</protein>
<organism evidence="9 10">
    <name type="scientific">Stieleria bergensis</name>
    <dbReference type="NCBI Taxonomy" id="2528025"/>
    <lineage>
        <taxon>Bacteria</taxon>
        <taxon>Pseudomonadati</taxon>
        <taxon>Planctomycetota</taxon>
        <taxon>Planctomycetia</taxon>
        <taxon>Pirellulales</taxon>
        <taxon>Pirellulaceae</taxon>
        <taxon>Stieleria</taxon>
    </lineage>
</organism>
<proteinExistence type="inferred from homology"/>
<dbReference type="OrthoDB" id="9793589at2"/>
<feature type="transmembrane region" description="Helical" evidence="7">
    <location>
        <begin position="30"/>
        <end position="49"/>
    </location>
</feature>
<gene>
    <name evidence="9" type="primary">ybaL</name>
    <name evidence="9" type="ORF">SV7mr_17760</name>
</gene>
<keyword evidence="4 7" id="KW-0812">Transmembrane</keyword>
<feature type="transmembrane region" description="Helical" evidence="7">
    <location>
        <begin position="291"/>
        <end position="315"/>
    </location>
</feature>
<evidence type="ECO:0000256" key="7">
    <source>
        <dbReference type="SAM" id="Phobius"/>
    </source>
</evidence>
<keyword evidence="6 7" id="KW-0472">Membrane</keyword>
<evidence type="ECO:0000313" key="10">
    <source>
        <dbReference type="Proteomes" id="UP000315003"/>
    </source>
</evidence>
<comment type="similarity">
    <text evidence="2">Belongs to the monovalent cation:proton antiporter 2 (CPA2) transporter (TC 2.A.37) family.</text>
</comment>
<feature type="transmembrane region" description="Helical" evidence="7">
    <location>
        <begin position="148"/>
        <end position="167"/>
    </location>
</feature>
<keyword evidence="3" id="KW-0813">Transport</keyword>
<dbReference type="PANTHER" id="PTHR42751">
    <property type="entry name" value="SODIUM/HYDROGEN EXCHANGER FAMILY/TRKA DOMAIN PROTEIN"/>
    <property type="match status" value="1"/>
</dbReference>
<keyword evidence="10" id="KW-1185">Reference proteome</keyword>
<dbReference type="InterPro" id="IPR036291">
    <property type="entry name" value="NAD(P)-bd_dom_sf"/>
</dbReference>
<feature type="transmembrane region" description="Helical" evidence="7">
    <location>
        <begin position="265"/>
        <end position="285"/>
    </location>
</feature>
<name>A0A517ST18_9BACT</name>
<feature type="transmembrane region" description="Helical" evidence="7">
    <location>
        <begin position="357"/>
        <end position="375"/>
    </location>
</feature>
<accession>A0A517ST18</accession>
<feature type="transmembrane region" description="Helical" evidence="7">
    <location>
        <begin position="206"/>
        <end position="228"/>
    </location>
</feature>
<dbReference type="RefSeq" id="WP_145271037.1">
    <property type="nucleotide sequence ID" value="NZ_CP036272.1"/>
</dbReference>
<evidence type="ECO:0000313" key="9">
    <source>
        <dbReference type="EMBL" id="QDT59269.1"/>
    </source>
</evidence>
<dbReference type="InterPro" id="IPR038770">
    <property type="entry name" value="Na+/solute_symporter_sf"/>
</dbReference>
<evidence type="ECO:0000256" key="3">
    <source>
        <dbReference type="ARBA" id="ARBA00022448"/>
    </source>
</evidence>
<reference evidence="9 10" key="1">
    <citation type="submission" date="2019-02" db="EMBL/GenBank/DDBJ databases">
        <title>Deep-cultivation of Planctomycetes and their phenomic and genomic characterization uncovers novel biology.</title>
        <authorList>
            <person name="Wiegand S."/>
            <person name="Jogler M."/>
            <person name="Boedeker C."/>
            <person name="Pinto D."/>
            <person name="Vollmers J."/>
            <person name="Rivas-Marin E."/>
            <person name="Kohn T."/>
            <person name="Peeters S.H."/>
            <person name="Heuer A."/>
            <person name="Rast P."/>
            <person name="Oberbeckmann S."/>
            <person name="Bunk B."/>
            <person name="Jeske O."/>
            <person name="Meyerdierks A."/>
            <person name="Storesund J.E."/>
            <person name="Kallscheuer N."/>
            <person name="Luecker S."/>
            <person name="Lage O.M."/>
            <person name="Pohl T."/>
            <person name="Merkel B.J."/>
            <person name="Hornburger P."/>
            <person name="Mueller R.-W."/>
            <person name="Bruemmer F."/>
            <person name="Labrenz M."/>
            <person name="Spormann A.M."/>
            <person name="Op den Camp H."/>
            <person name="Overmann J."/>
            <person name="Amann R."/>
            <person name="Jetten M.S.M."/>
            <person name="Mascher T."/>
            <person name="Medema M.H."/>
            <person name="Devos D.P."/>
            <person name="Kaster A.-K."/>
            <person name="Ovreas L."/>
            <person name="Rohde M."/>
            <person name="Galperin M.Y."/>
            <person name="Jogler C."/>
        </authorList>
    </citation>
    <scope>NUCLEOTIDE SEQUENCE [LARGE SCALE GENOMIC DNA]</scope>
    <source>
        <strain evidence="9 10">SV_7m_r</strain>
    </source>
</reference>